<evidence type="ECO:0000256" key="1">
    <source>
        <dbReference type="SAM" id="Phobius"/>
    </source>
</evidence>
<accession>A0A7C4CBV9</accession>
<organism evidence="3">
    <name type="scientific">candidate division WOR-3 bacterium</name>
    <dbReference type="NCBI Taxonomy" id="2052148"/>
    <lineage>
        <taxon>Bacteria</taxon>
        <taxon>Bacteria division WOR-3</taxon>
    </lineage>
</organism>
<sequence length="221" mass="23966">MTTPLVVAYVWQCVALTALVTIVSRQNCVRRWGDFRGHLAFFGFFFVLLGLVPALLLEIGDPGRLVQVGLTPGRIRPGLTTLAAAAAVLALLLAVMMRDPSLDERFPLSRAAARMRGGFALYELVYVLGFYSAWEFTFRGLLFLPLVPAIGLVPALAIQTALSTLMHIDSPESEIWGALVGGVAFGLVAYLTGSILYPFLIHAGLGVAHDILRRRRLLSTG</sequence>
<keyword evidence="3" id="KW-0645">Protease</keyword>
<proteinExistence type="predicted"/>
<feature type="domain" description="CAAX prenyl protease 2/Lysostaphin resistance protein A-like" evidence="2">
    <location>
        <begin position="135"/>
        <end position="204"/>
    </location>
</feature>
<dbReference type="GO" id="GO:0080120">
    <property type="term" value="P:CAAX-box protein maturation"/>
    <property type="evidence" value="ECO:0007669"/>
    <property type="project" value="UniProtKB-ARBA"/>
</dbReference>
<feature type="transmembrane region" description="Helical" evidence="1">
    <location>
        <begin position="77"/>
        <end position="96"/>
    </location>
</feature>
<name>A0A7C4CBV9_UNCW3</name>
<evidence type="ECO:0000259" key="2">
    <source>
        <dbReference type="Pfam" id="PF02517"/>
    </source>
</evidence>
<evidence type="ECO:0000313" key="3">
    <source>
        <dbReference type="EMBL" id="HGK28866.1"/>
    </source>
</evidence>
<keyword evidence="1" id="KW-0472">Membrane</keyword>
<feature type="transmembrane region" description="Helical" evidence="1">
    <location>
        <begin position="35"/>
        <end position="57"/>
    </location>
</feature>
<dbReference type="InterPro" id="IPR003675">
    <property type="entry name" value="Rce1/LyrA-like_dom"/>
</dbReference>
<keyword evidence="3" id="KW-0482">Metalloprotease</keyword>
<feature type="transmembrane region" description="Helical" evidence="1">
    <location>
        <begin position="117"/>
        <end position="134"/>
    </location>
</feature>
<dbReference type="GO" id="GO:0004175">
    <property type="term" value="F:endopeptidase activity"/>
    <property type="evidence" value="ECO:0007669"/>
    <property type="project" value="UniProtKB-ARBA"/>
</dbReference>
<dbReference type="GO" id="GO:0006508">
    <property type="term" value="P:proteolysis"/>
    <property type="evidence" value="ECO:0007669"/>
    <property type="project" value="UniProtKB-KW"/>
</dbReference>
<comment type="caution">
    <text evidence="3">The sequence shown here is derived from an EMBL/GenBank/DDBJ whole genome shotgun (WGS) entry which is preliminary data.</text>
</comment>
<gene>
    <name evidence="3" type="ORF">ENS41_07990</name>
</gene>
<keyword evidence="1" id="KW-1133">Transmembrane helix</keyword>
<dbReference type="GO" id="GO:0008237">
    <property type="term" value="F:metallopeptidase activity"/>
    <property type="evidence" value="ECO:0007669"/>
    <property type="project" value="UniProtKB-KW"/>
</dbReference>
<dbReference type="Pfam" id="PF02517">
    <property type="entry name" value="Rce1-like"/>
    <property type="match status" value="1"/>
</dbReference>
<dbReference type="EMBL" id="DSUT01000168">
    <property type="protein sequence ID" value="HGK28866.1"/>
    <property type="molecule type" value="Genomic_DNA"/>
</dbReference>
<feature type="transmembrane region" description="Helical" evidence="1">
    <location>
        <begin position="140"/>
        <end position="163"/>
    </location>
</feature>
<feature type="transmembrane region" description="Helical" evidence="1">
    <location>
        <begin position="6"/>
        <end position="23"/>
    </location>
</feature>
<keyword evidence="1" id="KW-0812">Transmembrane</keyword>
<dbReference type="AlphaFoldDB" id="A0A7C4CBV9"/>
<keyword evidence="3" id="KW-0378">Hydrolase</keyword>
<feature type="transmembrane region" description="Helical" evidence="1">
    <location>
        <begin position="175"/>
        <end position="200"/>
    </location>
</feature>
<reference evidence="3" key="1">
    <citation type="journal article" date="2020" name="mSystems">
        <title>Genome- and Community-Level Interaction Insights into Carbon Utilization and Element Cycling Functions of Hydrothermarchaeota in Hydrothermal Sediment.</title>
        <authorList>
            <person name="Zhou Z."/>
            <person name="Liu Y."/>
            <person name="Xu W."/>
            <person name="Pan J."/>
            <person name="Luo Z.H."/>
            <person name="Li M."/>
        </authorList>
    </citation>
    <scope>NUCLEOTIDE SEQUENCE [LARGE SCALE GENOMIC DNA]</scope>
    <source>
        <strain evidence="3">SpSt-488</strain>
    </source>
</reference>
<protein>
    <submittedName>
        <fullName evidence="3">CPBP family intramembrane metalloprotease</fullName>
    </submittedName>
</protein>